<organism evidence="4 5">
    <name type="scientific">Alkaliphilus peptidifermentans DSM 18978</name>
    <dbReference type="NCBI Taxonomy" id="1120976"/>
    <lineage>
        <taxon>Bacteria</taxon>
        <taxon>Bacillati</taxon>
        <taxon>Bacillota</taxon>
        <taxon>Clostridia</taxon>
        <taxon>Peptostreptococcales</taxon>
        <taxon>Natronincolaceae</taxon>
        <taxon>Alkaliphilus</taxon>
    </lineage>
</organism>
<dbReference type="CDD" id="cd07906">
    <property type="entry name" value="Adenylation_DNA_ligase_LigD_LigC"/>
    <property type="match status" value="1"/>
</dbReference>
<dbReference type="Pfam" id="PF01068">
    <property type="entry name" value="DNA_ligase_A_M"/>
    <property type="match status" value="1"/>
</dbReference>
<protein>
    <submittedName>
        <fullName evidence="4">DNA ligase-1</fullName>
    </submittedName>
</protein>
<dbReference type="InterPro" id="IPR012310">
    <property type="entry name" value="DNA_ligase_ATP-dep_cent"/>
</dbReference>
<sequence length="279" mass="32360">MFLPPMLLETAPNPFSSPDYIYEIKYDGIRIELSNIDIPILYTRNGNNISKNFPELLQSPLDDIVLDGEVVCLNSNGKESFDSVIKRFSMKKEEKIKQHSKQHPAMYFVFDILYYKGQDLRQKDLTERKRLLANTLENSEFIKKVNYIDEKGEKLFQEIIHRKHEGMIAKRKDSSYVGKRTSSWLKIINWIEVNAVISAFRKKDNALVCLDDMGNMLGYVIHGMNPHQKQAFFAIATKLKIKEDNNFVYLKPLIRCILKGRGITEKGSIRSAIFVDFIL</sequence>
<dbReference type="GO" id="GO:0003910">
    <property type="term" value="F:DNA ligase (ATP) activity"/>
    <property type="evidence" value="ECO:0007669"/>
    <property type="project" value="InterPro"/>
</dbReference>
<dbReference type="RefSeq" id="WP_091547600.1">
    <property type="nucleotide sequence ID" value="NZ_FMUS01000048.1"/>
</dbReference>
<accession>A0A1G5LB76</accession>
<gene>
    <name evidence="4" type="ORF">SAMN03080606_04264</name>
</gene>
<evidence type="ECO:0000256" key="2">
    <source>
        <dbReference type="ARBA" id="ARBA00022598"/>
    </source>
</evidence>
<evidence type="ECO:0000313" key="5">
    <source>
        <dbReference type="Proteomes" id="UP000198636"/>
    </source>
</evidence>
<evidence type="ECO:0000256" key="1">
    <source>
        <dbReference type="ARBA" id="ARBA00007572"/>
    </source>
</evidence>
<feature type="domain" description="ATP-dependent DNA ligase family profile" evidence="3">
    <location>
        <begin position="98"/>
        <end position="187"/>
    </location>
</feature>
<comment type="similarity">
    <text evidence="1">Belongs to the ATP-dependent DNA ligase family.</text>
</comment>
<dbReference type="GO" id="GO:0006281">
    <property type="term" value="P:DNA repair"/>
    <property type="evidence" value="ECO:0007669"/>
    <property type="project" value="InterPro"/>
</dbReference>
<dbReference type="SUPFAM" id="SSF56091">
    <property type="entry name" value="DNA ligase/mRNA capping enzyme, catalytic domain"/>
    <property type="match status" value="1"/>
</dbReference>
<dbReference type="EMBL" id="FMUS01000048">
    <property type="protein sequence ID" value="SCZ10155.1"/>
    <property type="molecule type" value="Genomic_DNA"/>
</dbReference>
<evidence type="ECO:0000313" key="4">
    <source>
        <dbReference type="EMBL" id="SCZ10155.1"/>
    </source>
</evidence>
<keyword evidence="2 4" id="KW-0436">Ligase</keyword>
<evidence type="ECO:0000259" key="3">
    <source>
        <dbReference type="PROSITE" id="PS50160"/>
    </source>
</evidence>
<dbReference type="GO" id="GO:0005524">
    <property type="term" value="F:ATP binding"/>
    <property type="evidence" value="ECO:0007669"/>
    <property type="project" value="InterPro"/>
</dbReference>
<dbReference type="InterPro" id="IPR050191">
    <property type="entry name" value="ATP-dep_DNA_ligase"/>
</dbReference>
<dbReference type="STRING" id="1120976.SAMN03080606_04264"/>
<dbReference type="Proteomes" id="UP000198636">
    <property type="component" value="Unassembled WGS sequence"/>
</dbReference>
<dbReference type="PANTHER" id="PTHR45674:SF4">
    <property type="entry name" value="DNA LIGASE 1"/>
    <property type="match status" value="1"/>
</dbReference>
<proteinExistence type="inferred from homology"/>
<dbReference type="AlphaFoldDB" id="A0A1G5LB76"/>
<dbReference type="PROSITE" id="PS50160">
    <property type="entry name" value="DNA_LIGASE_A3"/>
    <property type="match status" value="1"/>
</dbReference>
<reference evidence="4 5" key="1">
    <citation type="submission" date="2016-10" db="EMBL/GenBank/DDBJ databases">
        <authorList>
            <person name="de Groot N.N."/>
        </authorList>
    </citation>
    <scope>NUCLEOTIDE SEQUENCE [LARGE SCALE GENOMIC DNA]</scope>
    <source>
        <strain evidence="4 5">DSM 18978</strain>
    </source>
</reference>
<dbReference type="GO" id="GO:0006310">
    <property type="term" value="P:DNA recombination"/>
    <property type="evidence" value="ECO:0007669"/>
    <property type="project" value="InterPro"/>
</dbReference>
<name>A0A1G5LB76_9FIRM</name>
<dbReference type="OrthoDB" id="9802472at2"/>
<dbReference type="PANTHER" id="PTHR45674">
    <property type="entry name" value="DNA LIGASE 1/3 FAMILY MEMBER"/>
    <property type="match status" value="1"/>
</dbReference>
<keyword evidence="5" id="KW-1185">Reference proteome</keyword>
<dbReference type="Gene3D" id="3.30.470.30">
    <property type="entry name" value="DNA ligase/mRNA capping enzyme"/>
    <property type="match status" value="1"/>
</dbReference>